<keyword evidence="4" id="KW-1134">Transmembrane beta strand</keyword>
<organism evidence="8 9">
    <name type="scientific">Candidatus Magnetominusculus xianensis</name>
    <dbReference type="NCBI Taxonomy" id="1748249"/>
    <lineage>
        <taxon>Bacteria</taxon>
        <taxon>Pseudomonadati</taxon>
        <taxon>Nitrospirota</taxon>
        <taxon>Nitrospiria</taxon>
        <taxon>Nitrospirales</taxon>
        <taxon>Nitrospiraceae</taxon>
        <taxon>Candidatus Magnetominusculus</taxon>
    </lineage>
</organism>
<keyword evidence="6" id="KW-0472">Membrane</keyword>
<evidence type="ECO:0000256" key="1">
    <source>
        <dbReference type="ARBA" id="ARBA00004442"/>
    </source>
</evidence>
<reference evidence="8 9" key="1">
    <citation type="submission" date="2015-11" db="EMBL/GenBank/DDBJ databases">
        <authorList>
            <person name="Lin W."/>
        </authorList>
    </citation>
    <scope>NUCLEOTIDE SEQUENCE [LARGE SCALE GENOMIC DNA]</scope>
    <source>
        <strain evidence="8 9">HCH-1</strain>
    </source>
</reference>
<dbReference type="Gene3D" id="1.20.1600.10">
    <property type="entry name" value="Outer membrane efflux proteins (OEP)"/>
    <property type="match status" value="1"/>
</dbReference>
<evidence type="ECO:0000313" key="9">
    <source>
        <dbReference type="Proteomes" id="UP000060487"/>
    </source>
</evidence>
<keyword evidence="3" id="KW-0813">Transport</keyword>
<gene>
    <name evidence="8" type="ORF">ASN18_2832</name>
</gene>
<evidence type="ECO:0000256" key="7">
    <source>
        <dbReference type="ARBA" id="ARBA00023237"/>
    </source>
</evidence>
<evidence type="ECO:0000256" key="5">
    <source>
        <dbReference type="ARBA" id="ARBA00022692"/>
    </source>
</evidence>
<comment type="caution">
    <text evidence="8">The sequence shown here is derived from an EMBL/GenBank/DDBJ whole genome shotgun (WGS) entry which is preliminary data.</text>
</comment>
<evidence type="ECO:0000256" key="3">
    <source>
        <dbReference type="ARBA" id="ARBA00022448"/>
    </source>
</evidence>
<keyword evidence="7" id="KW-0998">Cell outer membrane</keyword>
<keyword evidence="9" id="KW-1185">Reference proteome</keyword>
<comment type="similarity">
    <text evidence="2">Belongs to the outer membrane factor (OMF) (TC 1.B.17) family.</text>
</comment>
<keyword evidence="5" id="KW-0812">Transmembrane</keyword>
<dbReference type="EMBL" id="LNQR01000116">
    <property type="protein sequence ID" value="KWT78327.1"/>
    <property type="molecule type" value="Genomic_DNA"/>
</dbReference>
<dbReference type="Pfam" id="PF02321">
    <property type="entry name" value="OEP"/>
    <property type="match status" value="1"/>
</dbReference>
<dbReference type="Proteomes" id="UP000060487">
    <property type="component" value="Unassembled WGS sequence"/>
</dbReference>
<name>A0ABR5SBV6_9BACT</name>
<accession>A0ABR5SBV6</accession>
<dbReference type="InterPro" id="IPR003423">
    <property type="entry name" value="OMP_efflux"/>
</dbReference>
<comment type="subcellular location">
    <subcellularLocation>
        <location evidence="1">Cell outer membrane</location>
    </subcellularLocation>
</comment>
<evidence type="ECO:0000256" key="6">
    <source>
        <dbReference type="ARBA" id="ARBA00023136"/>
    </source>
</evidence>
<proteinExistence type="inferred from homology"/>
<sequence length="514" mass="56368">MLMCVVICAYIGGVYAEETKETRLLEVVSTVIASNPNILINTKSVDSAKGAWQSQSGTFDETITSVIGYARTDTPNVKSLSVQLGSPSIREDVTQYTVGVNKQFRSGISVSPTFQLTKTHAMSRAASASLDANVTNVASFSLNVTIPLLKGLGEDVAAANEKAAEISYEASNLNLDDYVAQQVLQAVQYYWSLYQTFKTLQIYRESEDRAKQLLVNTQKLIDYGNQPAANIEQVKANLASTASSRISSEQNIVQAQVNLGLMMGLGDEQIWKLTPISFKSENFDNLTVNAPAVDGRLVELALERRNDLKSLKRQVDAQKVLLTAAKKNMLPQLNLTLSGGYNGLSEKDYFSEYFTSYGKNMAGPNISAQLSLNLPLRNNAAIGAFIQQKAGYEQSVLNLTNSTITVKANVVNALNMCRNSIKRYEEAHNSVTYYKKATDNEHKKLSMGATTLNNTIDMENYLTNAQLAEADAENALLNSIVIVRYQTGTLLSKDDGKYVYNIDNLISLPKITGE</sequence>
<dbReference type="PANTHER" id="PTHR30026:SF20">
    <property type="entry name" value="OUTER MEMBRANE PROTEIN TOLC"/>
    <property type="match status" value="1"/>
</dbReference>
<dbReference type="SUPFAM" id="SSF56954">
    <property type="entry name" value="Outer membrane efflux proteins (OEP)"/>
    <property type="match status" value="1"/>
</dbReference>
<evidence type="ECO:0000256" key="4">
    <source>
        <dbReference type="ARBA" id="ARBA00022452"/>
    </source>
</evidence>
<evidence type="ECO:0000256" key="2">
    <source>
        <dbReference type="ARBA" id="ARBA00007613"/>
    </source>
</evidence>
<evidence type="ECO:0000313" key="8">
    <source>
        <dbReference type="EMBL" id="KWT78327.1"/>
    </source>
</evidence>
<dbReference type="InterPro" id="IPR051906">
    <property type="entry name" value="TolC-like"/>
</dbReference>
<protein>
    <submittedName>
        <fullName evidence="8">Outer membrane protein</fullName>
    </submittedName>
</protein>
<dbReference type="PANTHER" id="PTHR30026">
    <property type="entry name" value="OUTER MEMBRANE PROTEIN TOLC"/>
    <property type="match status" value="1"/>
</dbReference>